<feature type="DNA-binding region" description="H-T-H motif" evidence="4">
    <location>
        <begin position="37"/>
        <end position="56"/>
    </location>
</feature>
<keyword evidence="3" id="KW-0804">Transcription</keyword>
<evidence type="ECO:0000313" key="7">
    <source>
        <dbReference type="Proteomes" id="UP001205311"/>
    </source>
</evidence>
<dbReference type="InterPro" id="IPR050109">
    <property type="entry name" value="HTH-type_TetR-like_transc_reg"/>
</dbReference>
<keyword evidence="2 4" id="KW-0238">DNA-binding</keyword>
<evidence type="ECO:0000256" key="4">
    <source>
        <dbReference type="PROSITE-ProRule" id="PRU00335"/>
    </source>
</evidence>
<dbReference type="Pfam" id="PF00440">
    <property type="entry name" value="TetR_N"/>
    <property type="match status" value="1"/>
</dbReference>
<dbReference type="PANTHER" id="PTHR30055">
    <property type="entry name" value="HTH-TYPE TRANSCRIPTIONAL REGULATOR RUTR"/>
    <property type="match status" value="1"/>
</dbReference>
<dbReference type="InterPro" id="IPR049445">
    <property type="entry name" value="TetR_SbtR-like_C"/>
</dbReference>
<evidence type="ECO:0000256" key="2">
    <source>
        <dbReference type="ARBA" id="ARBA00023125"/>
    </source>
</evidence>
<dbReference type="SUPFAM" id="SSF48498">
    <property type="entry name" value="Tetracyclin repressor-like, C-terminal domain"/>
    <property type="match status" value="1"/>
</dbReference>
<name>A0ABT1HQ27_STRSD</name>
<keyword evidence="1" id="KW-0805">Transcription regulation</keyword>
<gene>
    <name evidence="6" type="ORF">LX15_001294</name>
</gene>
<dbReference type="PRINTS" id="PR00455">
    <property type="entry name" value="HTHTETR"/>
</dbReference>
<dbReference type="InterPro" id="IPR009057">
    <property type="entry name" value="Homeodomain-like_sf"/>
</dbReference>
<evidence type="ECO:0000259" key="5">
    <source>
        <dbReference type="PROSITE" id="PS50977"/>
    </source>
</evidence>
<accession>A0ABT1HQ27</accession>
<evidence type="ECO:0000313" key="6">
    <source>
        <dbReference type="EMBL" id="MCP2257609.1"/>
    </source>
</evidence>
<evidence type="ECO:0000256" key="1">
    <source>
        <dbReference type="ARBA" id="ARBA00023015"/>
    </source>
</evidence>
<dbReference type="SUPFAM" id="SSF46689">
    <property type="entry name" value="Homeodomain-like"/>
    <property type="match status" value="1"/>
</dbReference>
<dbReference type="Gene3D" id="1.10.357.10">
    <property type="entry name" value="Tetracycline Repressor, domain 2"/>
    <property type="match status" value="1"/>
</dbReference>
<dbReference type="Proteomes" id="UP001205311">
    <property type="component" value="Unassembled WGS sequence"/>
</dbReference>
<protein>
    <submittedName>
        <fullName evidence="6">Transcriptional regulator, TetR family</fullName>
    </submittedName>
</protein>
<proteinExistence type="predicted"/>
<sequence length="198" mass="21338">MSTSPPRRPLRADARRNVELLLAAAREVFREQGVDAPLDEVARRAGVGNATLYRRFPTRQALLEAVHQDLIEALHVRARALLEDPSPAEALEVWLRELAGHGSSSRGLTATLTAALHGQNAESVCRELVVDAAGALLERAQRAGAVRSDVTVVQVLRLVNAVAFATEHEPDGPRQAEHLLGIVMDGLRHGSPAPSSPR</sequence>
<comment type="caution">
    <text evidence="6">The sequence shown here is derived from an EMBL/GenBank/DDBJ whole genome shotgun (WGS) entry which is preliminary data.</text>
</comment>
<organism evidence="6 7">
    <name type="scientific">Streptoalloteichus tenebrarius (strain ATCC 17920 / DSM 40477 / JCM 4838 / CBS 697.72 / NBRC 16177 / NCIMB 11028 / NRRL B-12390 / A12253. 1 / ISP 5477)</name>
    <name type="common">Streptomyces tenebrarius</name>
    <dbReference type="NCBI Taxonomy" id="1933"/>
    <lineage>
        <taxon>Bacteria</taxon>
        <taxon>Bacillati</taxon>
        <taxon>Actinomycetota</taxon>
        <taxon>Actinomycetes</taxon>
        <taxon>Pseudonocardiales</taxon>
        <taxon>Pseudonocardiaceae</taxon>
        <taxon>Streptoalloteichus</taxon>
    </lineage>
</organism>
<dbReference type="RefSeq" id="WP_253668552.1">
    <property type="nucleotide sequence ID" value="NZ_JAMTCP010000004.1"/>
</dbReference>
<dbReference type="InterPro" id="IPR001647">
    <property type="entry name" value="HTH_TetR"/>
</dbReference>
<dbReference type="Pfam" id="PF21597">
    <property type="entry name" value="TetR_C_43"/>
    <property type="match status" value="1"/>
</dbReference>
<dbReference type="PANTHER" id="PTHR30055:SF234">
    <property type="entry name" value="HTH-TYPE TRANSCRIPTIONAL REGULATOR BETI"/>
    <property type="match status" value="1"/>
</dbReference>
<dbReference type="PROSITE" id="PS50977">
    <property type="entry name" value="HTH_TETR_2"/>
    <property type="match status" value="1"/>
</dbReference>
<dbReference type="InterPro" id="IPR036271">
    <property type="entry name" value="Tet_transcr_reg_TetR-rel_C_sf"/>
</dbReference>
<evidence type="ECO:0000256" key="3">
    <source>
        <dbReference type="ARBA" id="ARBA00023163"/>
    </source>
</evidence>
<feature type="domain" description="HTH tetR-type" evidence="5">
    <location>
        <begin position="15"/>
        <end position="74"/>
    </location>
</feature>
<keyword evidence="7" id="KW-1185">Reference proteome</keyword>
<reference evidence="6 7" key="1">
    <citation type="submission" date="2022-06" db="EMBL/GenBank/DDBJ databases">
        <title>Genomic Encyclopedia of Archaeal and Bacterial Type Strains, Phase II (KMG-II): from individual species to whole genera.</title>
        <authorList>
            <person name="Goeker M."/>
        </authorList>
    </citation>
    <scope>NUCLEOTIDE SEQUENCE [LARGE SCALE GENOMIC DNA]</scope>
    <source>
        <strain evidence="6 7">DSM 40477</strain>
    </source>
</reference>
<dbReference type="EMBL" id="JAMTCP010000004">
    <property type="protein sequence ID" value="MCP2257609.1"/>
    <property type="molecule type" value="Genomic_DNA"/>
</dbReference>